<sequence length="110" mass="12321">IHCQAERLSEESNLCCKVEMLMLGDQSMGTVNDDLHLEVRACQSLSTGEIVCIVAPAENRWCPQTLSQWRNANFVSYIVSLLASKLRTSPNKEMVIEEDGCVGCWVMNEI</sequence>
<feature type="non-terminal residue" evidence="1">
    <location>
        <position position="110"/>
    </location>
</feature>
<reference evidence="1 2" key="1">
    <citation type="submission" date="2021-01" db="EMBL/GenBank/DDBJ databases">
        <title>Adiantum capillus-veneris genome.</title>
        <authorList>
            <person name="Fang Y."/>
            <person name="Liao Q."/>
        </authorList>
    </citation>
    <scope>NUCLEOTIDE SEQUENCE [LARGE SCALE GENOMIC DNA]</scope>
    <source>
        <strain evidence="1">H3</strain>
        <tissue evidence="1">Leaf</tissue>
    </source>
</reference>
<evidence type="ECO:0000313" key="2">
    <source>
        <dbReference type="Proteomes" id="UP000886520"/>
    </source>
</evidence>
<evidence type="ECO:0000313" key="1">
    <source>
        <dbReference type="EMBL" id="KAI5079896.1"/>
    </source>
</evidence>
<dbReference type="EMBL" id="JABFUD020000005">
    <property type="protein sequence ID" value="KAI5079896.1"/>
    <property type="molecule type" value="Genomic_DNA"/>
</dbReference>
<accession>A0A9D4V5W5</accession>
<protein>
    <submittedName>
        <fullName evidence="1">Uncharacterized protein</fullName>
    </submittedName>
</protein>
<gene>
    <name evidence="1" type="ORF">GOP47_0005375</name>
</gene>
<dbReference type="Proteomes" id="UP000886520">
    <property type="component" value="Chromosome 5"/>
</dbReference>
<proteinExistence type="predicted"/>
<organism evidence="1 2">
    <name type="scientific">Adiantum capillus-veneris</name>
    <name type="common">Maidenhair fern</name>
    <dbReference type="NCBI Taxonomy" id="13818"/>
    <lineage>
        <taxon>Eukaryota</taxon>
        <taxon>Viridiplantae</taxon>
        <taxon>Streptophyta</taxon>
        <taxon>Embryophyta</taxon>
        <taxon>Tracheophyta</taxon>
        <taxon>Polypodiopsida</taxon>
        <taxon>Polypodiidae</taxon>
        <taxon>Polypodiales</taxon>
        <taxon>Pteridineae</taxon>
        <taxon>Pteridaceae</taxon>
        <taxon>Vittarioideae</taxon>
        <taxon>Adiantum</taxon>
    </lineage>
</organism>
<comment type="caution">
    <text evidence="1">The sequence shown here is derived from an EMBL/GenBank/DDBJ whole genome shotgun (WGS) entry which is preliminary data.</text>
</comment>
<name>A0A9D4V5W5_ADICA</name>
<keyword evidence="2" id="KW-1185">Reference proteome</keyword>
<dbReference type="AlphaFoldDB" id="A0A9D4V5W5"/>